<dbReference type="InterPro" id="IPR000719">
    <property type="entry name" value="Prot_kinase_dom"/>
</dbReference>
<dbReference type="Pfam" id="PF00069">
    <property type="entry name" value="Pkinase"/>
    <property type="match status" value="1"/>
</dbReference>
<dbReference type="FunFam" id="1.10.238.10:FF:000003">
    <property type="entry name" value="Calmodulin A"/>
    <property type="match status" value="1"/>
</dbReference>
<evidence type="ECO:0000256" key="4">
    <source>
        <dbReference type="ARBA" id="ARBA00022741"/>
    </source>
</evidence>
<evidence type="ECO:0000259" key="10">
    <source>
        <dbReference type="PROSITE" id="PS50222"/>
    </source>
</evidence>
<dbReference type="PROSITE" id="PS50222">
    <property type="entry name" value="EF_HAND_2"/>
    <property type="match status" value="2"/>
</dbReference>
<dbReference type="FunFam" id="3.30.200.20:FF:000042">
    <property type="entry name" value="Aurora kinase A"/>
    <property type="match status" value="1"/>
</dbReference>
<dbReference type="SMART" id="SM00054">
    <property type="entry name" value="EFh"/>
    <property type="match status" value="4"/>
</dbReference>
<evidence type="ECO:0000256" key="5">
    <source>
        <dbReference type="ARBA" id="ARBA00022777"/>
    </source>
</evidence>
<keyword evidence="7 8" id="KW-0067">ATP-binding</keyword>
<keyword evidence="5" id="KW-0418">Kinase</keyword>
<dbReference type="EMBL" id="KK101018">
    <property type="protein sequence ID" value="KIZ02568.1"/>
    <property type="molecule type" value="Genomic_DNA"/>
</dbReference>
<keyword evidence="6" id="KW-0106">Calcium</keyword>
<keyword evidence="12" id="KW-1185">Reference proteome</keyword>
<evidence type="ECO:0000256" key="3">
    <source>
        <dbReference type="ARBA" id="ARBA00022737"/>
    </source>
</evidence>
<dbReference type="GO" id="GO:0004674">
    <property type="term" value="F:protein serine/threonine kinase activity"/>
    <property type="evidence" value="ECO:0007669"/>
    <property type="project" value="UniProtKB-KW"/>
</dbReference>
<dbReference type="STRING" id="145388.A0A0D2JUQ6"/>
<dbReference type="SUPFAM" id="SSF56112">
    <property type="entry name" value="Protein kinase-like (PK-like)"/>
    <property type="match status" value="1"/>
</dbReference>
<dbReference type="GeneID" id="25738269"/>
<dbReference type="Gene3D" id="3.30.200.20">
    <property type="entry name" value="Phosphorylase Kinase, domain 1"/>
    <property type="match status" value="1"/>
</dbReference>
<dbReference type="PANTHER" id="PTHR24349">
    <property type="entry name" value="SERINE/THREONINE-PROTEIN KINASE"/>
    <property type="match status" value="1"/>
</dbReference>
<keyword evidence="3" id="KW-0677">Repeat</keyword>
<dbReference type="PROSITE" id="PS00018">
    <property type="entry name" value="EF_HAND_1"/>
    <property type="match status" value="2"/>
</dbReference>
<dbReference type="SUPFAM" id="SSF47473">
    <property type="entry name" value="EF-hand"/>
    <property type="match status" value="1"/>
</dbReference>
<feature type="domain" description="EF-hand" evidence="10">
    <location>
        <begin position="450"/>
        <end position="485"/>
    </location>
</feature>
<dbReference type="CDD" id="cd00051">
    <property type="entry name" value="EFh"/>
    <property type="match status" value="1"/>
</dbReference>
<evidence type="ECO:0000256" key="1">
    <source>
        <dbReference type="ARBA" id="ARBA00022527"/>
    </source>
</evidence>
<feature type="binding site" evidence="8">
    <location>
        <position position="69"/>
    </location>
    <ligand>
        <name>ATP</name>
        <dbReference type="ChEBI" id="CHEBI:30616"/>
    </ligand>
</feature>
<dbReference type="SMART" id="SM00220">
    <property type="entry name" value="S_TKc"/>
    <property type="match status" value="1"/>
</dbReference>
<dbReference type="Proteomes" id="UP000054498">
    <property type="component" value="Unassembled WGS sequence"/>
</dbReference>
<dbReference type="AlphaFoldDB" id="A0A0D2JUQ6"/>
<protein>
    <submittedName>
        <fullName evidence="11">Uncharacterized protein</fullName>
    </submittedName>
</protein>
<proteinExistence type="predicted"/>
<evidence type="ECO:0000313" key="11">
    <source>
        <dbReference type="EMBL" id="KIZ02568.1"/>
    </source>
</evidence>
<accession>A0A0D2JUQ6</accession>
<dbReference type="Pfam" id="PF13499">
    <property type="entry name" value="EF-hand_7"/>
    <property type="match status" value="1"/>
</dbReference>
<dbReference type="PROSITE" id="PS50011">
    <property type="entry name" value="PROTEIN_KINASE_DOM"/>
    <property type="match status" value="1"/>
</dbReference>
<dbReference type="OrthoDB" id="40902at2759"/>
<dbReference type="CDD" id="cd05117">
    <property type="entry name" value="STKc_CAMK"/>
    <property type="match status" value="1"/>
</dbReference>
<dbReference type="InterPro" id="IPR002048">
    <property type="entry name" value="EF_hand_dom"/>
</dbReference>
<dbReference type="InterPro" id="IPR018247">
    <property type="entry name" value="EF_Hand_1_Ca_BS"/>
</dbReference>
<evidence type="ECO:0000256" key="2">
    <source>
        <dbReference type="ARBA" id="ARBA00022679"/>
    </source>
</evidence>
<reference evidence="11 12" key="1">
    <citation type="journal article" date="2013" name="BMC Genomics">
        <title>Reconstruction of the lipid metabolism for the microalga Monoraphidium neglectum from its genome sequence reveals characteristics suitable for biofuel production.</title>
        <authorList>
            <person name="Bogen C."/>
            <person name="Al-Dilaimi A."/>
            <person name="Albersmeier A."/>
            <person name="Wichmann J."/>
            <person name="Grundmann M."/>
            <person name="Rupp O."/>
            <person name="Lauersen K.J."/>
            <person name="Blifernez-Klassen O."/>
            <person name="Kalinowski J."/>
            <person name="Goesmann A."/>
            <person name="Mussgnug J.H."/>
            <person name="Kruse O."/>
        </authorList>
    </citation>
    <scope>NUCLEOTIDE SEQUENCE [LARGE SCALE GENOMIC DNA]</scope>
    <source>
        <strain evidence="11 12">SAG 48.87</strain>
    </source>
</reference>
<evidence type="ECO:0000256" key="8">
    <source>
        <dbReference type="PROSITE-ProRule" id="PRU10141"/>
    </source>
</evidence>
<evidence type="ECO:0000256" key="7">
    <source>
        <dbReference type="ARBA" id="ARBA00022840"/>
    </source>
</evidence>
<dbReference type="GO" id="GO:0005509">
    <property type="term" value="F:calcium ion binding"/>
    <property type="evidence" value="ECO:0007669"/>
    <property type="project" value="InterPro"/>
</dbReference>
<keyword evidence="1" id="KW-0723">Serine/threonine-protein kinase</keyword>
<dbReference type="InterPro" id="IPR050205">
    <property type="entry name" value="CDPK_Ser/Thr_kinases"/>
</dbReference>
<feature type="domain" description="Protein kinase" evidence="9">
    <location>
        <begin position="36"/>
        <end position="296"/>
    </location>
</feature>
<dbReference type="Gene3D" id="1.10.238.10">
    <property type="entry name" value="EF-hand"/>
    <property type="match status" value="1"/>
</dbReference>
<keyword evidence="2" id="KW-0808">Transferase</keyword>
<dbReference type="InterPro" id="IPR011009">
    <property type="entry name" value="Kinase-like_dom_sf"/>
</dbReference>
<dbReference type="InterPro" id="IPR008271">
    <property type="entry name" value="Ser/Thr_kinase_AS"/>
</dbReference>
<dbReference type="RefSeq" id="XP_013901587.1">
    <property type="nucleotide sequence ID" value="XM_014046133.1"/>
</dbReference>
<dbReference type="KEGG" id="mng:MNEG_5392"/>
<gene>
    <name evidence="11" type="ORF">MNEG_5392</name>
</gene>
<dbReference type="GO" id="GO:0005524">
    <property type="term" value="F:ATP binding"/>
    <property type="evidence" value="ECO:0007669"/>
    <property type="project" value="UniProtKB-UniRule"/>
</dbReference>
<dbReference type="PROSITE" id="PS00108">
    <property type="entry name" value="PROTEIN_KINASE_ST"/>
    <property type="match status" value="1"/>
</dbReference>
<evidence type="ECO:0000313" key="12">
    <source>
        <dbReference type="Proteomes" id="UP000054498"/>
    </source>
</evidence>
<sequence>MDGRALLMHATLHDAAAPDGYLLDAQHAKHDIRGKYEIKSVLGRGSYATARVAVEKGTGRHFACKTICKKGLSEDEQRRVRREVSVMYHLAGHPNVIKLEDAFEDDTYVHLVMELCSGGEMVQRILNKGAYTERGAAAIMRSILEAVAYAHDMGCMHRDIKIDNCMLLDASPDAPVKLVDWGFSSFVQPGKKLHKLCGTIAYLAPEVVAGSYDERADVWSCGVVLYAMLAGRLPFNGSTQEEVLNIIKSDTKGVPDMSGSAWAAVSEAAKSAVRALMTRDPRRRPSAREALRLDWIRECGAAGDNPIDIEPEVLHRMKDFAGMAKLKRHAAMVIAKQLPADQVLGLKLLFESMDRDGGGAVTARGLRDALGRRGCPKVARAELEDLLAHADLHGTARLDFAEFVAAALHHSVLADESYVRLAFDHFDRDRDGRISAAELAAALAEDGEAAGAAEAEGMLAEADEDGDGRVDYKEFKHMMRRGGCTDAAAGAGGPVLALGRAGSEGYYDLY</sequence>
<dbReference type="InterPro" id="IPR017441">
    <property type="entry name" value="Protein_kinase_ATP_BS"/>
</dbReference>
<dbReference type="PROSITE" id="PS00107">
    <property type="entry name" value="PROTEIN_KINASE_ATP"/>
    <property type="match status" value="1"/>
</dbReference>
<feature type="domain" description="EF-hand" evidence="10">
    <location>
        <begin position="414"/>
        <end position="449"/>
    </location>
</feature>
<dbReference type="Gene3D" id="1.10.510.10">
    <property type="entry name" value="Transferase(Phosphotransferase) domain 1"/>
    <property type="match status" value="1"/>
</dbReference>
<keyword evidence="4 8" id="KW-0547">Nucleotide-binding</keyword>
<dbReference type="FunFam" id="1.10.510.10:FF:000571">
    <property type="entry name" value="Maternal embryonic leucine zipper kinase"/>
    <property type="match status" value="1"/>
</dbReference>
<evidence type="ECO:0000259" key="9">
    <source>
        <dbReference type="PROSITE" id="PS50011"/>
    </source>
</evidence>
<dbReference type="InterPro" id="IPR011992">
    <property type="entry name" value="EF-hand-dom_pair"/>
</dbReference>
<name>A0A0D2JUQ6_9CHLO</name>
<evidence type="ECO:0000256" key="6">
    <source>
        <dbReference type="ARBA" id="ARBA00022837"/>
    </source>
</evidence>
<organism evidence="11 12">
    <name type="scientific">Monoraphidium neglectum</name>
    <dbReference type="NCBI Taxonomy" id="145388"/>
    <lineage>
        <taxon>Eukaryota</taxon>
        <taxon>Viridiplantae</taxon>
        <taxon>Chlorophyta</taxon>
        <taxon>core chlorophytes</taxon>
        <taxon>Chlorophyceae</taxon>
        <taxon>CS clade</taxon>
        <taxon>Sphaeropleales</taxon>
        <taxon>Selenastraceae</taxon>
        <taxon>Monoraphidium</taxon>
    </lineage>
</organism>